<feature type="transmembrane region" description="Helical" evidence="6">
    <location>
        <begin position="322"/>
        <end position="340"/>
    </location>
</feature>
<comment type="subcellular location">
    <subcellularLocation>
        <location evidence="6">Cell membrane</location>
        <topology evidence="6">Multi-pass membrane protein</topology>
    </subcellularLocation>
    <subcellularLocation>
        <location evidence="1">Membrane</location>
        <topology evidence="1">Multi-pass membrane protein</topology>
    </subcellularLocation>
</comment>
<evidence type="ECO:0000256" key="1">
    <source>
        <dbReference type="ARBA" id="ARBA00004141"/>
    </source>
</evidence>
<reference evidence="7" key="1">
    <citation type="submission" date="2021-01" db="EMBL/GenBank/DDBJ databases">
        <authorList>
            <person name="Corre E."/>
            <person name="Pelletier E."/>
            <person name="Niang G."/>
            <person name="Scheremetjew M."/>
            <person name="Finn R."/>
            <person name="Kale V."/>
            <person name="Holt S."/>
            <person name="Cochrane G."/>
            <person name="Meng A."/>
            <person name="Brown T."/>
            <person name="Cohen L."/>
        </authorList>
    </citation>
    <scope>NUCLEOTIDE SEQUENCE</scope>
    <source>
        <strain evidence="7">NIES-381</strain>
    </source>
</reference>
<feature type="transmembrane region" description="Helical" evidence="6">
    <location>
        <begin position="360"/>
        <end position="380"/>
    </location>
</feature>
<keyword evidence="4 6" id="KW-1133">Transmembrane helix</keyword>
<dbReference type="AlphaFoldDB" id="A0A7S1NB26"/>
<evidence type="ECO:0000313" key="7">
    <source>
        <dbReference type="EMBL" id="CAD9007246.1"/>
    </source>
</evidence>
<evidence type="ECO:0000256" key="3">
    <source>
        <dbReference type="ARBA" id="ARBA00022692"/>
    </source>
</evidence>
<feature type="transmembrane region" description="Helical" evidence="6">
    <location>
        <begin position="198"/>
        <end position="217"/>
    </location>
</feature>
<evidence type="ECO:0000256" key="4">
    <source>
        <dbReference type="ARBA" id="ARBA00022989"/>
    </source>
</evidence>
<name>A0A7S1NB26_9EUGL</name>
<dbReference type="PANTHER" id="PTHR12385">
    <property type="entry name" value="CHOLINE TRANSPORTER-LIKE (SLC FAMILY 44)"/>
    <property type="match status" value="1"/>
</dbReference>
<dbReference type="GO" id="GO:0022857">
    <property type="term" value="F:transmembrane transporter activity"/>
    <property type="evidence" value="ECO:0007669"/>
    <property type="project" value="UniProtKB-UniRule"/>
</dbReference>
<feature type="transmembrane region" description="Helical" evidence="6">
    <location>
        <begin position="462"/>
        <end position="482"/>
    </location>
</feature>
<gene>
    <name evidence="7" type="ORF">EGYM00392_LOCUS18338</name>
</gene>
<organism evidence="7">
    <name type="scientific">Eutreptiella gymnastica</name>
    <dbReference type="NCBI Taxonomy" id="73025"/>
    <lineage>
        <taxon>Eukaryota</taxon>
        <taxon>Discoba</taxon>
        <taxon>Euglenozoa</taxon>
        <taxon>Euglenida</taxon>
        <taxon>Spirocuta</taxon>
        <taxon>Euglenophyceae</taxon>
        <taxon>Eutreptiales</taxon>
        <taxon>Eutreptiaceae</taxon>
        <taxon>Eutreptiella</taxon>
    </lineage>
</organism>
<feature type="transmembrane region" description="Helical" evidence="6">
    <location>
        <begin position="34"/>
        <end position="54"/>
    </location>
</feature>
<dbReference type="PANTHER" id="PTHR12385:SF4">
    <property type="entry name" value="PROTEIN PNS1"/>
    <property type="match status" value="1"/>
</dbReference>
<proteinExistence type="inferred from homology"/>
<sequence>MQAAPEQEVPLAQGEFETSAKYRLFKGPKWNDTWAALLFLAHLGLLFAAAIYAVSSGRVYDKDTWYPWARADLQPDPGPSSDATVSMHHISNALITDQSTEASAGPALWDRSASGAHPPMVHTKVQAVVNAPNATWGQTQTIATTAAAGTIVVGSAGVASAWLWMIAQHPLLWLRGLLAGYIGLFVAMFLGQIMMLKVAPVYAMFVLLLAPFYYLWWRLMWNRAQFSAIILQQSCRTVTGHKMTVGVAFLMIIVSGFYKVVWVLASNLTTQAWHLAPLLVGVIWSELIFINIAHTTVCGVAATDFFVPDGVTRPVWGAFRRTCTYSLGSICFGSAVVTLLRTLRAVVHMGRAQASQKKNLALILIACCIECLLGMLESLIEYCNHYAYVQVAMYGKSFVTAAKDTWRLVQSSGMDALINDMIIGTAVGMCTLLSSLVVGAVASGAAYLMANSWWSDCADGSAAVAAYTIAVGVPAFIVVLVIHKVVFSALDSAVVTFFVCFAEEPEVLALKHPELNIEINTRVNAYLNSSL</sequence>
<evidence type="ECO:0000256" key="6">
    <source>
        <dbReference type="RuleBase" id="RU368066"/>
    </source>
</evidence>
<dbReference type="Pfam" id="PF04515">
    <property type="entry name" value="Choline_transpo"/>
    <property type="match status" value="1"/>
</dbReference>
<feature type="transmembrane region" description="Helical" evidence="6">
    <location>
        <begin position="246"/>
        <end position="265"/>
    </location>
</feature>
<dbReference type="EMBL" id="HBGA01049969">
    <property type="protein sequence ID" value="CAD9007246.1"/>
    <property type="molecule type" value="Transcribed_RNA"/>
</dbReference>
<dbReference type="InterPro" id="IPR007603">
    <property type="entry name" value="Choline_transptr-like"/>
</dbReference>
<keyword evidence="3 6" id="KW-0812">Transmembrane</keyword>
<feature type="transmembrane region" description="Helical" evidence="6">
    <location>
        <begin position="277"/>
        <end position="302"/>
    </location>
</feature>
<keyword evidence="5 6" id="KW-0472">Membrane</keyword>
<comment type="similarity">
    <text evidence="2 6">Belongs to the CTL (choline transporter-like) family.</text>
</comment>
<evidence type="ECO:0000256" key="5">
    <source>
        <dbReference type="ARBA" id="ARBA00023136"/>
    </source>
</evidence>
<dbReference type="GO" id="GO:0005886">
    <property type="term" value="C:plasma membrane"/>
    <property type="evidence" value="ECO:0007669"/>
    <property type="project" value="UniProtKB-SubCell"/>
</dbReference>
<feature type="transmembrane region" description="Helical" evidence="6">
    <location>
        <begin position="422"/>
        <end position="450"/>
    </location>
</feature>
<accession>A0A7S1NB26</accession>
<feature type="transmembrane region" description="Helical" evidence="6">
    <location>
        <begin position="146"/>
        <end position="166"/>
    </location>
</feature>
<comment type="function">
    <text evidence="6">Choline transporter.</text>
</comment>
<evidence type="ECO:0000256" key="2">
    <source>
        <dbReference type="ARBA" id="ARBA00007168"/>
    </source>
</evidence>
<protein>
    <recommendedName>
        <fullName evidence="6">Choline transporter-like protein</fullName>
    </recommendedName>
</protein>
<feature type="transmembrane region" description="Helical" evidence="6">
    <location>
        <begin position="172"/>
        <end position="191"/>
    </location>
</feature>